<comment type="caution">
    <text evidence="4">The sequence shown here is derived from an EMBL/GenBank/DDBJ whole genome shotgun (WGS) entry which is preliminary data.</text>
</comment>
<name>A0A2U1NVL7_ARTAN</name>
<dbReference type="SUPFAM" id="SSF82171">
    <property type="entry name" value="DPP6 N-terminal domain-like"/>
    <property type="match status" value="1"/>
</dbReference>
<evidence type="ECO:0000256" key="2">
    <source>
        <dbReference type="ARBA" id="ARBA00022801"/>
    </source>
</evidence>
<evidence type="ECO:0000256" key="1">
    <source>
        <dbReference type="ARBA" id="ARBA00010040"/>
    </source>
</evidence>
<reference evidence="4 5" key="1">
    <citation type="journal article" date="2018" name="Mol. Plant">
        <title>The genome of Artemisia annua provides insight into the evolution of Asteraceae family and artemisinin biosynthesis.</title>
        <authorList>
            <person name="Shen Q."/>
            <person name="Zhang L."/>
            <person name="Liao Z."/>
            <person name="Wang S."/>
            <person name="Yan T."/>
            <person name="Shi P."/>
            <person name="Liu M."/>
            <person name="Fu X."/>
            <person name="Pan Q."/>
            <person name="Wang Y."/>
            <person name="Lv Z."/>
            <person name="Lu X."/>
            <person name="Zhang F."/>
            <person name="Jiang W."/>
            <person name="Ma Y."/>
            <person name="Chen M."/>
            <person name="Hao X."/>
            <person name="Li L."/>
            <person name="Tang Y."/>
            <person name="Lv G."/>
            <person name="Zhou Y."/>
            <person name="Sun X."/>
            <person name="Brodelius P.E."/>
            <person name="Rose J.K.C."/>
            <person name="Tang K."/>
        </authorList>
    </citation>
    <scope>NUCLEOTIDE SEQUENCE [LARGE SCALE GENOMIC DNA]</scope>
    <source>
        <strain evidence="5">cv. Huhao1</strain>
        <tissue evidence="4">Leaf</tissue>
    </source>
</reference>
<sequence length="366" mass="40143">MDGIGIRPVKKVAESIDAFTEEEYVSQSKLYKEFTSIATIDKAWTFNSPNGHGSRTMFTMSQPNLLANKKKKLILSSVISEDSDGGLNVEWAPFTVEVTGASLIVPSPSGSKLLIVRNPENDLATQLEIWGSFQLEKEIRVPQSVHGSVFEGVSWSPDESHIAYVAEEPVVHKPTFNDTGFKKDGGSNLTHKDCSRWKGQGDWEEDWGEAYAGKRPPALFVLNINSGDVRAVDGIVRSLSVGQVVWAPITKGLHQYLVFVGWPSDTRKLGMKYCSNRPCALYSVRAPSFGLETRENTTDDLSVINLSQDISSAFLPRFTPDGKLLVFLSAKSAVDSGAHNATNSLHKIEWKSNGEPSPAKIIDVVS</sequence>
<dbReference type="AlphaFoldDB" id="A0A2U1NVL7"/>
<keyword evidence="5" id="KW-1185">Reference proteome</keyword>
<gene>
    <name evidence="4" type="ORF">CTI12_AA219650</name>
</gene>
<keyword evidence="2" id="KW-0378">Hydrolase</keyword>
<evidence type="ECO:0000313" key="4">
    <source>
        <dbReference type="EMBL" id="PWA77510.1"/>
    </source>
</evidence>
<feature type="domain" description="Acylamino-acid-releasing enzyme N-terminal" evidence="3">
    <location>
        <begin position="11"/>
        <end position="365"/>
    </location>
</feature>
<dbReference type="STRING" id="35608.A0A2U1NVL7"/>
<dbReference type="InterPro" id="IPR045550">
    <property type="entry name" value="AARE_N"/>
</dbReference>
<dbReference type="OrthoDB" id="416344at2759"/>
<dbReference type="PANTHER" id="PTHR42776">
    <property type="entry name" value="SERINE PEPTIDASE S9 FAMILY MEMBER"/>
    <property type="match status" value="1"/>
</dbReference>
<dbReference type="Proteomes" id="UP000245207">
    <property type="component" value="Unassembled WGS sequence"/>
</dbReference>
<evidence type="ECO:0000313" key="5">
    <source>
        <dbReference type="Proteomes" id="UP000245207"/>
    </source>
</evidence>
<accession>A0A2U1NVL7</accession>
<comment type="similarity">
    <text evidence="1">Belongs to the peptidase S9C family.</text>
</comment>
<protein>
    <submittedName>
        <fullName evidence="4">WD40/YVTN repeat-like-containing domain-containing protein</fullName>
    </submittedName>
</protein>
<organism evidence="4 5">
    <name type="scientific">Artemisia annua</name>
    <name type="common">Sweet wormwood</name>
    <dbReference type="NCBI Taxonomy" id="35608"/>
    <lineage>
        <taxon>Eukaryota</taxon>
        <taxon>Viridiplantae</taxon>
        <taxon>Streptophyta</taxon>
        <taxon>Embryophyta</taxon>
        <taxon>Tracheophyta</taxon>
        <taxon>Spermatophyta</taxon>
        <taxon>Magnoliopsida</taxon>
        <taxon>eudicotyledons</taxon>
        <taxon>Gunneridae</taxon>
        <taxon>Pentapetalae</taxon>
        <taxon>asterids</taxon>
        <taxon>campanulids</taxon>
        <taxon>Asterales</taxon>
        <taxon>Asteraceae</taxon>
        <taxon>Asteroideae</taxon>
        <taxon>Anthemideae</taxon>
        <taxon>Artemisiinae</taxon>
        <taxon>Artemisia</taxon>
    </lineage>
</organism>
<dbReference type="EMBL" id="PKPP01002116">
    <property type="protein sequence ID" value="PWA77510.1"/>
    <property type="molecule type" value="Genomic_DNA"/>
</dbReference>
<proteinExistence type="inferred from homology"/>
<dbReference type="PANTHER" id="PTHR42776:SF4">
    <property type="entry name" value="ACYLAMINO-ACID-RELEASING ENZYME"/>
    <property type="match status" value="1"/>
</dbReference>
<dbReference type="GO" id="GO:0004252">
    <property type="term" value="F:serine-type endopeptidase activity"/>
    <property type="evidence" value="ECO:0007669"/>
    <property type="project" value="TreeGrafter"/>
</dbReference>
<dbReference type="Pfam" id="PF19283">
    <property type="entry name" value="APEH_N"/>
    <property type="match status" value="1"/>
</dbReference>
<evidence type="ECO:0000259" key="3">
    <source>
        <dbReference type="Pfam" id="PF19283"/>
    </source>
</evidence>